<dbReference type="GO" id="GO:0006749">
    <property type="term" value="P:glutathione metabolic process"/>
    <property type="evidence" value="ECO:0007669"/>
    <property type="project" value="TreeGrafter"/>
</dbReference>
<dbReference type="GO" id="GO:0005829">
    <property type="term" value="C:cytosol"/>
    <property type="evidence" value="ECO:0007669"/>
    <property type="project" value="TreeGrafter"/>
</dbReference>
<evidence type="ECO:0000313" key="2">
    <source>
        <dbReference type="Proteomes" id="UP000301309"/>
    </source>
</evidence>
<keyword evidence="2" id="KW-1185">Reference proteome</keyword>
<evidence type="ECO:0000313" key="1">
    <source>
        <dbReference type="EMBL" id="GDY49481.1"/>
    </source>
</evidence>
<gene>
    <name evidence="1" type="ORF">SVIO_001040</name>
</gene>
<organism evidence="1 2">
    <name type="scientific">Streptomyces violaceusniger</name>
    <dbReference type="NCBI Taxonomy" id="68280"/>
    <lineage>
        <taxon>Bacteria</taxon>
        <taxon>Bacillati</taxon>
        <taxon>Actinomycetota</taxon>
        <taxon>Actinomycetes</taxon>
        <taxon>Kitasatosporales</taxon>
        <taxon>Streptomycetaceae</taxon>
        <taxon>Streptomyces</taxon>
        <taxon>Streptomyces violaceusniger group</taxon>
    </lineage>
</organism>
<dbReference type="EMBL" id="BJHW01000001">
    <property type="protein sequence ID" value="GDY49481.1"/>
    <property type="molecule type" value="Genomic_DNA"/>
</dbReference>
<reference evidence="1 2" key="1">
    <citation type="journal article" date="2020" name="Int. J. Syst. Evol. Microbiol.">
        <title>Reclassification of Streptomyces castelarensis and Streptomyces sporoclivatus as later heterotypic synonyms of Streptomyces antimycoticus.</title>
        <authorList>
            <person name="Komaki H."/>
            <person name="Tamura T."/>
        </authorList>
    </citation>
    <scope>NUCLEOTIDE SEQUENCE [LARGE SCALE GENOMIC DNA]</scope>
    <source>
        <strain evidence="1 2">NBRC 13459</strain>
    </source>
</reference>
<dbReference type="InterPro" id="IPR045079">
    <property type="entry name" value="Oxoprolinase-like"/>
</dbReference>
<dbReference type="PANTHER" id="PTHR11365">
    <property type="entry name" value="5-OXOPROLINASE RELATED"/>
    <property type="match status" value="1"/>
</dbReference>
<protein>
    <recommendedName>
        <fullName evidence="3">Hydantoinase A/oxoprolinase domain-containing protein</fullName>
    </recommendedName>
</protein>
<name>A0A4D4KK07_STRVO</name>
<sequence length="417" mass="43215">MLRPEVALRIGARLSGRGIRAVLADEGQVLARSTGEGARAPGSVVRELSGLAPAPVRSVTFDISDPLLDAARRDADPVSVLRVLPRPAHTAALAGHPSPTLRSFVAHRAAVRGGHDLFGTALAPLDLPAAVEAAHGARELGLGAVAVIATGAVGAAGHERAVAEAVLEAVPELRVCLSHEVGGVGLLMRETAAVFNAVLLPAAGRLVDRCRRAAGSLPCWFATSDGGRVSAERLRALPVLGLEAKWAMTLLGAAALHGHHTAAIVARSDEVCTIGEVRDGLPQVAADLPGSLGVRLAAPQPVLTLVGRETFAAHRSRWLPGSPEIPAVFTDGDEDPATVGAACCPPTAWLDIVVHADTTDDMRRRQRDTEERARGMLALSGAAPGSERIAESTATALSYVRAGTYRLRVRATARAAT</sequence>
<dbReference type="GO" id="GO:0017168">
    <property type="term" value="F:5-oxoprolinase (ATP-hydrolyzing) activity"/>
    <property type="evidence" value="ECO:0007669"/>
    <property type="project" value="TreeGrafter"/>
</dbReference>
<dbReference type="Proteomes" id="UP000301309">
    <property type="component" value="Unassembled WGS sequence"/>
</dbReference>
<dbReference type="AlphaFoldDB" id="A0A4D4KK07"/>
<comment type="caution">
    <text evidence="1">The sequence shown here is derived from an EMBL/GenBank/DDBJ whole genome shotgun (WGS) entry which is preliminary data.</text>
</comment>
<proteinExistence type="predicted"/>
<dbReference type="PANTHER" id="PTHR11365:SF23">
    <property type="entry name" value="HYPOTHETICAL 5-OXOPROLINASE (EUROFUNG)-RELATED"/>
    <property type="match status" value="1"/>
</dbReference>
<evidence type="ECO:0008006" key="3">
    <source>
        <dbReference type="Google" id="ProtNLM"/>
    </source>
</evidence>
<accession>A0A4D4KK07</accession>